<evidence type="ECO:0000256" key="4">
    <source>
        <dbReference type="ARBA" id="ARBA00022723"/>
    </source>
</evidence>
<feature type="binding site" evidence="6">
    <location>
        <position position="240"/>
    </location>
    <ligand>
        <name>substrate</name>
    </ligand>
</feature>
<evidence type="ECO:0000259" key="8">
    <source>
        <dbReference type="Pfam" id="PF01702"/>
    </source>
</evidence>
<dbReference type="InterPro" id="IPR036511">
    <property type="entry name" value="TGT-like_sf"/>
</dbReference>
<feature type="binding site" evidence="6">
    <location>
        <position position="213"/>
    </location>
    <ligand>
        <name>substrate</name>
    </ligand>
</feature>
<comment type="subcellular location">
    <subcellularLocation>
        <location evidence="6">Cytoplasm</location>
    </subcellularLocation>
</comment>
<keyword evidence="5 6" id="KW-0862">Zinc</keyword>
<keyword evidence="2 6" id="KW-0808">Transferase</keyword>
<evidence type="ECO:0000256" key="7">
    <source>
        <dbReference type="SAM" id="MobiDB-lite"/>
    </source>
</evidence>
<dbReference type="NCBIfam" id="TIGR00449">
    <property type="entry name" value="tgt_general"/>
    <property type="match status" value="1"/>
</dbReference>
<organism evidence="9 10">
    <name type="scientific">Astrephomene gubernaculifera</name>
    <dbReference type="NCBI Taxonomy" id="47775"/>
    <lineage>
        <taxon>Eukaryota</taxon>
        <taxon>Viridiplantae</taxon>
        <taxon>Chlorophyta</taxon>
        <taxon>core chlorophytes</taxon>
        <taxon>Chlorophyceae</taxon>
        <taxon>CS clade</taxon>
        <taxon>Chlamydomonadales</taxon>
        <taxon>Astrephomenaceae</taxon>
        <taxon>Astrephomene</taxon>
    </lineage>
</organism>
<comment type="cofactor">
    <cofactor evidence="6">
        <name>Zn(2+)</name>
        <dbReference type="ChEBI" id="CHEBI:29105"/>
    </cofactor>
</comment>
<comment type="subunit">
    <text evidence="6">Heterodimer of a catalytic subunit and an accessory subunit.</text>
</comment>
<sequence length="461" mass="49586">MLLRRVKQVVMASTASDALPSSESPALKFKVIATQGRARSARMTLPHFTAHTPMFMPVGTQGSVKGLTSAQLADLDCHVILGNTYHLENRPGSDTVAALGGLHGFINWNRGMLTDSGGFQMVSLLHLAEITEAGVTFQSPLDGSAMLLTPEQSMAIQNRLGADIMMALDDVVPTTANDPARFEEATHRTTRWIDRCIAAHSRPTEQNLFAIVQGGLDPRLREISMQQLVARDLPGYAIGGLAGGESKDDFWRVVAQCTAGLPPGKPRYVMGIGYPLDIVVCSALGADMFDSVYPTRTARFGVALVPEGTLKLKNAANARDFRPLDPTCGCSVCARYSRAYLHNVVTRGIASAAILVTYHNIAYTQSLTRAMRAAIEEQRFPEWVRNYLRTMFPKGDVPGWVRDAMAVAGISLEGVVAPGSPQPPPAEAKGGEGAEEEQGMEQEEVAPAAESKGRQAQPAEA</sequence>
<feature type="binding site" evidence="6">
    <location>
        <position position="328"/>
    </location>
    <ligand>
        <name>Zn(2+)</name>
        <dbReference type="ChEBI" id="CHEBI:29105"/>
    </ligand>
</feature>
<name>A0AAD3DHD0_9CHLO</name>
<proteinExistence type="inferred from homology"/>
<feature type="region of interest" description="Disordered" evidence="7">
    <location>
        <begin position="415"/>
        <end position="461"/>
    </location>
</feature>
<evidence type="ECO:0000256" key="1">
    <source>
        <dbReference type="ARBA" id="ARBA00022676"/>
    </source>
</evidence>
<dbReference type="HAMAP" id="MF_00168">
    <property type="entry name" value="Q_tRNA_Tgt"/>
    <property type="match status" value="1"/>
</dbReference>
<comment type="catalytic activity">
    <reaction evidence="6">
        <text>guanosine(34) in tRNA + queuine = queuosine(34) in tRNA + guanine</text>
        <dbReference type="Rhea" id="RHEA:16633"/>
        <dbReference type="Rhea" id="RHEA-COMP:10341"/>
        <dbReference type="Rhea" id="RHEA-COMP:18571"/>
        <dbReference type="ChEBI" id="CHEBI:16235"/>
        <dbReference type="ChEBI" id="CHEBI:17433"/>
        <dbReference type="ChEBI" id="CHEBI:74269"/>
        <dbReference type="ChEBI" id="CHEBI:194431"/>
        <dbReference type="EC" id="2.4.2.64"/>
    </reaction>
</comment>
<comment type="function">
    <text evidence="6">Catalytic subunit of the queuine tRNA-ribosyltransferase (TGT) that catalyzes the base-exchange of a guanine (G) residue with queuine (Q) at position 34 (anticodon wobble position) in tRNAs with GU(N) anticodons (tRNA-Asp, -Asn, -His and -Tyr), resulting in the hypermodified nucleoside queuosine (7-(((4,5-cis-dihydroxy-2-cyclopenten-1-yl)amino)methyl)-7-deazaguanosine). Catalysis occurs through a double-displacement mechanism. The nucleophile active site attacks the C1' of nucleotide 34 to detach the guanine base from the RNA, forming a covalent enzyme-RNA intermediate. The proton acceptor active site deprotonates the incoming queuine, allowing a nucleophilic attack on the C1' of the ribose to form the product.</text>
</comment>
<evidence type="ECO:0000313" key="10">
    <source>
        <dbReference type="Proteomes" id="UP001054857"/>
    </source>
</evidence>
<feature type="active site" description="Nucleophile" evidence="6">
    <location>
        <position position="290"/>
    </location>
</feature>
<dbReference type="Pfam" id="PF01702">
    <property type="entry name" value="TGT"/>
    <property type="match status" value="1"/>
</dbReference>
<keyword evidence="3 6" id="KW-0819">tRNA processing</keyword>
<evidence type="ECO:0000256" key="6">
    <source>
        <dbReference type="HAMAP-Rule" id="MF_03218"/>
    </source>
</evidence>
<dbReference type="GO" id="GO:0005829">
    <property type="term" value="C:cytosol"/>
    <property type="evidence" value="ECO:0007669"/>
    <property type="project" value="TreeGrafter"/>
</dbReference>
<protein>
    <recommendedName>
        <fullName evidence="6">Queuine tRNA-ribosyltransferase catalytic subunit 1</fullName>
        <ecNumber evidence="6">2.4.2.64</ecNumber>
    </recommendedName>
    <alternativeName>
        <fullName evidence="6">Guanine insertion enzyme</fullName>
    </alternativeName>
    <alternativeName>
        <fullName evidence="6">tRNA-guanine transglycosylase</fullName>
    </alternativeName>
</protein>
<feature type="region of interest" description="RNA binding; important for wobble base 34 recognition" evidence="6">
    <location>
        <begin position="295"/>
        <end position="299"/>
    </location>
</feature>
<accession>A0AAD3DHD0</accession>
<comment type="caution">
    <text evidence="9">The sequence shown here is derived from an EMBL/GenBank/DDBJ whole genome shotgun (WGS) entry which is preliminary data.</text>
</comment>
<dbReference type="EMBL" id="BMAR01000001">
    <property type="protein sequence ID" value="GFR40021.1"/>
    <property type="molecule type" value="Genomic_DNA"/>
</dbReference>
<feature type="binding site" evidence="6">
    <location>
        <position position="359"/>
    </location>
    <ligand>
        <name>Zn(2+)</name>
        <dbReference type="ChEBI" id="CHEBI:29105"/>
    </ligand>
</feature>
<dbReference type="EC" id="2.4.2.64" evidence="6"/>
<feature type="active site" description="Proton acceptor" evidence="6">
    <location>
        <position position="115"/>
    </location>
</feature>
<evidence type="ECO:0000256" key="2">
    <source>
        <dbReference type="ARBA" id="ARBA00022679"/>
    </source>
</evidence>
<dbReference type="GO" id="GO:0006400">
    <property type="term" value="P:tRNA modification"/>
    <property type="evidence" value="ECO:0007669"/>
    <property type="project" value="InterPro"/>
</dbReference>
<keyword evidence="10" id="KW-1185">Reference proteome</keyword>
<feature type="binding site" evidence="6">
    <location>
        <position position="330"/>
    </location>
    <ligand>
        <name>Zn(2+)</name>
        <dbReference type="ChEBI" id="CHEBI:29105"/>
    </ligand>
</feature>
<feature type="region of interest" description="RNA binding" evidence="6">
    <location>
        <begin position="271"/>
        <end position="277"/>
    </location>
</feature>
<dbReference type="PANTHER" id="PTHR43530">
    <property type="entry name" value="QUEUINE TRNA-RIBOSYLTRANSFERASE CATALYTIC SUBUNIT 1"/>
    <property type="match status" value="1"/>
</dbReference>
<evidence type="ECO:0000313" key="9">
    <source>
        <dbReference type="EMBL" id="GFR40021.1"/>
    </source>
</evidence>
<dbReference type="GO" id="GO:0046872">
    <property type="term" value="F:metal ion binding"/>
    <property type="evidence" value="ECO:0007669"/>
    <property type="project" value="UniProtKB-KW"/>
</dbReference>
<dbReference type="Gene3D" id="3.20.20.105">
    <property type="entry name" value="Queuine tRNA-ribosyltransferase-like"/>
    <property type="match status" value="1"/>
</dbReference>
<gene>
    <name evidence="9" type="ORF">Agub_g556</name>
</gene>
<feature type="binding site" evidence="6">
    <location>
        <begin position="115"/>
        <end position="119"/>
    </location>
    <ligand>
        <name>substrate</name>
    </ligand>
</feature>
<dbReference type="NCBIfam" id="TIGR00430">
    <property type="entry name" value="Q_tRNA_tgt"/>
    <property type="match status" value="1"/>
</dbReference>
<feature type="binding site" evidence="6">
    <location>
        <position position="333"/>
    </location>
    <ligand>
        <name>Zn(2+)</name>
        <dbReference type="ChEBI" id="CHEBI:29105"/>
    </ligand>
</feature>
<dbReference type="SUPFAM" id="SSF51713">
    <property type="entry name" value="tRNA-guanine transglycosylase"/>
    <property type="match status" value="1"/>
</dbReference>
<keyword evidence="6" id="KW-0963">Cytoplasm</keyword>
<feature type="binding site" evidence="6">
    <location>
        <position position="169"/>
    </location>
    <ligand>
        <name>substrate</name>
    </ligand>
</feature>
<evidence type="ECO:0000256" key="3">
    <source>
        <dbReference type="ARBA" id="ARBA00022694"/>
    </source>
</evidence>
<keyword evidence="1 6" id="KW-0328">Glycosyltransferase</keyword>
<feature type="compositionally biased region" description="Acidic residues" evidence="7">
    <location>
        <begin position="433"/>
        <end position="444"/>
    </location>
</feature>
<feature type="domain" description="tRNA-guanine(15) transglycosylase-like" evidence="8">
    <location>
        <begin position="37"/>
        <end position="391"/>
    </location>
</feature>
<dbReference type="GO" id="GO:0008479">
    <property type="term" value="F:tRNA-guanosine(34) queuine transglycosylase activity"/>
    <property type="evidence" value="ECO:0007669"/>
    <property type="project" value="UniProtKB-UniRule"/>
</dbReference>
<dbReference type="Proteomes" id="UP001054857">
    <property type="component" value="Unassembled WGS sequence"/>
</dbReference>
<comment type="similarity">
    <text evidence="6">Belongs to the queuine tRNA-ribosyltransferase family.</text>
</comment>
<dbReference type="InterPro" id="IPR004803">
    <property type="entry name" value="TGT"/>
</dbReference>
<dbReference type="InterPro" id="IPR002616">
    <property type="entry name" value="tRNA_ribo_trans-like"/>
</dbReference>
<reference evidence="9 10" key="1">
    <citation type="journal article" date="2021" name="Sci. Rep.">
        <title>Genome sequencing of the multicellular alga Astrephomene provides insights into convergent evolution of germ-soma differentiation.</title>
        <authorList>
            <person name="Yamashita S."/>
            <person name="Yamamoto K."/>
            <person name="Matsuzaki R."/>
            <person name="Suzuki S."/>
            <person name="Yamaguchi H."/>
            <person name="Hirooka S."/>
            <person name="Minakuchi Y."/>
            <person name="Miyagishima S."/>
            <person name="Kawachi M."/>
            <person name="Toyoda A."/>
            <person name="Nozaki H."/>
        </authorList>
    </citation>
    <scope>NUCLEOTIDE SEQUENCE [LARGE SCALE GENOMIC DNA]</scope>
    <source>
        <strain evidence="9 10">NIES-4017</strain>
    </source>
</reference>
<keyword evidence="4 6" id="KW-0479">Metal-binding</keyword>
<dbReference type="PANTHER" id="PTHR43530:SF1">
    <property type="entry name" value="QUEUINE TRNA-RIBOSYLTRANSFERASE CATALYTIC SUBUNIT 1"/>
    <property type="match status" value="1"/>
</dbReference>
<evidence type="ECO:0000256" key="5">
    <source>
        <dbReference type="ARBA" id="ARBA00022833"/>
    </source>
</evidence>
<dbReference type="AlphaFoldDB" id="A0AAD3DHD0"/>